<evidence type="ECO:0000313" key="8">
    <source>
        <dbReference type="Proteomes" id="UP000298138"/>
    </source>
</evidence>
<keyword evidence="4" id="KW-0539">Nucleus</keyword>
<dbReference type="InterPro" id="IPR015943">
    <property type="entry name" value="WD40/YVTN_repeat-like_dom_sf"/>
</dbReference>
<evidence type="ECO:0000256" key="3">
    <source>
        <dbReference type="ARBA" id="ARBA00022737"/>
    </source>
</evidence>
<evidence type="ECO:0000256" key="1">
    <source>
        <dbReference type="ARBA" id="ARBA00004123"/>
    </source>
</evidence>
<feature type="compositionally biased region" description="Basic and acidic residues" evidence="6">
    <location>
        <begin position="376"/>
        <end position="396"/>
    </location>
</feature>
<dbReference type="GO" id="GO:0048188">
    <property type="term" value="C:Set1C/COMPASS complex"/>
    <property type="evidence" value="ECO:0007669"/>
    <property type="project" value="InterPro"/>
</dbReference>
<dbReference type="Proteomes" id="UP000298138">
    <property type="component" value="Unassembled WGS sequence"/>
</dbReference>
<evidence type="ECO:0000256" key="5">
    <source>
        <dbReference type="PROSITE-ProRule" id="PRU00221"/>
    </source>
</evidence>
<dbReference type="OrthoDB" id="196858at2759"/>
<feature type="compositionally biased region" description="Basic residues" evidence="6">
    <location>
        <begin position="432"/>
        <end position="445"/>
    </location>
</feature>
<sequence length="455" mass="51342">MNLSLLDPFTLAHEFPDTLQAQLRSGHSTVIRFNRKGDLLASGRVDGTVVLFDVETNSLAKVLRGHIRQVQYLSWSSCGRYLISCAQDFKAIRWDLGKTGEGASRTVRFSAPVYCAELHPDNVNLFVSSLYEDVPHLVDISSPQTQKHALPTAPLRPASSATRAVSDSKQLTTCSIFTHNGHFILTGTNKGWLNLISTATLQILYSTRISNGCITYLRLSTTGRHLVTNSSDRIIRSVHLPSVLHTPSSDPPTLPADFTLTEENRFQDVVNRLLWNHVTFSGGLGDHITASTYHNHDIYIWERTSGVLSKILEGPKEEFGSLEWHPSRPMIAAVGLETGSIYIWGVVQPQRWSALAPDFGELEENLEYEEREDEFDIHPEEETKKRRRRQETEKVDVGKWDTDNKGFRLNVEMVVDSEGDEEEGALRVSRGERRRRRRERRKKWSKMGDGGCGGM</sequence>
<keyword evidence="8" id="KW-1185">Reference proteome</keyword>
<dbReference type="PANTHER" id="PTHR44040:SF1">
    <property type="entry name" value="RETINOBLASTOMA-BINDING PROTEIN 5"/>
    <property type="match status" value="1"/>
</dbReference>
<dbReference type="InParanoid" id="A0A4S2N5F6"/>
<accession>A0A4S2N5F6</accession>
<feature type="region of interest" description="Disordered" evidence="6">
    <location>
        <begin position="370"/>
        <end position="396"/>
    </location>
</feature>
<name>A0A4S2N5F6_9PEZI</name>
<dbReference type="Pfam" id="PF00400">
    <property type="entry name" value="WD40"/>
    <property type="match status" value="2"/>
</dbReference>
<evidence type="ECO:0000256" key="6">
    <source>
        <dbReference type="SAM" id="MobiDB-lite"/>
    </source>
</evidence>
<reference evidence="7 8" key="1">
    <citation type="submission" date="2019-04" db="EMBL/GenBank/DDBJ databases">
        <title>Comparative genomics and transcriptomics to analyze fruiting body development in filamentous ascomycetes.</title>
        <authorList>
            <consortium name="DOE Joint Genome Institute"/>
            <person name="Lutkenhaus R."/>
            <person name="Traeger S."/>
            <person name="Breuer J."/>
            <person name="Kuo A."/>
            <person name="Lipzen A."/>
            <person name="Pangilinan J."/>
            <person name="Dilworth D."/>
            <person name="Sandor L."/>
            <person name="Poggeler S."/>
            <person name="Barry K."/>
            <person name="Grigoriev I.V."/>
            <person name="Nowrousian M."/>
        </authorList>
    </citation>
    <scope>NUCLEOTIDE SEQUENCE [LARGE SCALE GENOMIC DNA]</scope>
    <source>
        <strain evidence="7 8">CBS 389.68</strain>
    </source>
</reference>
<dbReference type="SMART" id="SM00320">
    <property type="entry name" value="WD40"/>
    <property type="match status" value="6"/>
</dbReference>
<dbReference type="FunCoup" id="A0A4S2N5F6">
    <property type="interactions" value="917"/>
</dbReference>
<dbReference type="InterPro" id="IPR001680">
    <property type="entry name" value="WD40_rpt"/>
</dbReference>
<dbReference type="PROSITE" id="PS50082">
    <property type="entry name" value="WD_REPEATS_2"/>
    <property type="match status" value="1"/>
</dbReference>
<dbReference type="SUPFAM" id="SSF50978">
    <property type="entry name" value="WD40 repeat-like"/>
    <property type="match status" value="1"/>
</dbReference>
<dbReference type="Gene3D" id="2.130.10.10">
    <property type="entry name" value="YVTN repeat-like/Quinoprotein amine dehydrogenase"/>
    <property type="match status" value="1"/>
</dbReference>
<dbReference type="InterPro" id="IPR036322">
    <property type="entry name" value="WD40_repeat_dom_sf"/>
</dbReference>
<dbReference type="STRING" id="341454.A0A4S2N5F6"/>
<dbReference type="PANTHER" id="PTHR44040">
    <property type="entry name" value="RETINOBLASTOMA-BINDING PROTEIN 5"/>
    <property type="match status" value="1"/>
</dbReference>
<organism evidence="7 8">
    <name type="scientific">Ascodesmis nigricans</name>
    <dbReference type="NCBI Taxonomy" id="341454"/>
    <lineage>
        <taxon>Eukaryota</taxon>
        <taxon>Fungi</taxon>
        <taxon>Dikarya</taxon>
        <taxon>Ascomycota</taxon>
        <taxon>Pezizomycotina</taxon>
        <taxon>Pezizomycetes</taxon>
        <taxon>Pezizales</taxon>
        <taxon>Ascodesmidaceae</taxon>
        <taxon>Ascodesmis</taxon>
    </lineage>
</organism>
<keyword evidence="2 5" id="KW-0853">WD repeat</keyword>
<dbReference type="AlphaFoldDB" id="A0A4S2N5F6"/>
<comment type="subcellular location">
    <subcellularLocation>
        <location evidence="1">Nucleus</location>
    </subcellularLocation>
</comment>
<keyword evidence="3" id="KW-0677">Repeat</keyword>
<evidence type="ECO:0000256" key="2">
    <source>
        <dbReference type="ARBA" id="ARBA00022574"/>
    </source>
</evidence>
<feature type="repeat" description="WD" evidence="5">
    <location>
        <begin position="63"/>
        <end position="96"/>
    </location>
</feature>
<evidence type="ECO:0000256" key="4">
    <source>
        <dbReference type="ARBA" id="ARBA00023242"/>
    </source>
</evidence>
<protein>
    <submittedName>
        <fullName evidence="7">WD40 repeat-like protein</fullName>
    </submittedName>
</protein>
<dbReference type="EMBL" id="ML220113">
    <property type="protein sequence ID" value="TGZ84294.1"/>
    <property type="molecule type" value="Genomic_DNA"/>
</dbReference>
<proteinExistence type="predicted"/>
<feature type="region of interest" description="Disordered" evidence="6">
    <location>
        <begin position="417"/>
        <end position="455"/>
    </location>
</feature>
<dbReference type="InterPro" id="IPR037850">
    <property type="entry name" value="RBBP5/Swd1"/>
</dbReference>
<gene>
    <name evidence="7" type="ORF">EX30DRAFT_353991</name>
</gene>
<evidence type="ECO:0000313" key="7">
    <source>
        <dbReference type="EMBL" id="TGZ84294.1"/>
    </source>
</evidence>